<protein>
    <submittedName>
        <fullName evidence="1">HNH endonuclease</fullName>
    </submittedName>
</protein>
<evidence type="ECO:0000313" key="1">
    <source>
        <dbReference type="EMBL" id="MDC8012915.1"/>
    </source>
</evidence>
<evidence type="ECO:0000313" key="2">
    <source>
        <dbReference type="Proteomes" id="UP001139971"/>
    </source>
</evidence>
<dbReference type="Proteomes" id="UP001139971">
    <property type="component" value="Unassembled WGS sequence"/>
</dbReference>
<dbReference type="RefSeq" id="WP_272841922.1">
    <property type="nucleotide sequence ID" value="NZ_JAOVZO020000015.1"/>
</dbReference>
<organism evidence="1 2">
    <name type="scientific">Tahibacter soli</name>
    <dbReference type="NCBI Taxonomy" id="2983605"/>
    <lineage>
        <taxon>Bacteria</taxon>
        <taxon>Pseudomonadati</taxon>
        <taxon>Pseudomonadota</taxon>
        <taxon>Gammaproteobacteria</taxon>
        <taxon>Lysobacterales</taxon>
        <taxon>Rhodanobacteraceae</taxon>
        <taxon>Tahibacter</taxon>
    </lineage>
</organism>
<dbReference type="AlphaFoldDB" id="A0A9X4BGK5"/>
<dbReference type="Gene3D" id="1.10.30.50">
    <property type="match status" value="1"/>
</dbReference>
<sequence length="216" mass="24859">MADIKSAVKYSTEMQQLIATKLVDVAFCYRDWSGDELEGLRHYIRCHYRSVQLGVCAYCKCNVSLHSAANCHVEHIAPKSKYRMFMFEPKNLCVICADCNSIKREQEVHQQEPDTISGQKERKRYPRAGSAFLIVHPHFDTYDDHIEIFGQFYVDKSDKGHFTIGACKLNRKMRMFGWDAAYDADIAAECAEYMDAKTPNDRSKALRAIRKKLAVL</sequence>
<dbReference type="EMBL" id="JAOVZO020000015">
    <property type="protein sequence ID" value="MDC8012915.1"/>
    <property type="molecule type" value="Genomic_DNA"/>
</dbReference>
<keyword evidence="1" id="KW-0540">Nuclease</keyword>
<reference evidence="1" key="1">
    <citation type="submission" date="2023-02" db="EMBL/GenBank/DDBJ databases">
        <title>Tahibacter soli sp. nov. isolated from soil.</title>
        <authorList>
            <person name="Baek J.H."/>
            <person name="Lee J.K."/>
            <person name="Choi D.G."/>
            <person name="Jeon C.O."/>
        </authorList>
    </citation>
    <scope>NUCLEOTIDE SEQUENCE</scope>
    <source>
        <strain evidence="1">BL</strain>
    </source>
</reference>
<proteinExistence type="predicted"/>
<keyword evidence="1" id="KW-0378">Hydrolase</keyword>
<comment type="caution">
    <text evidence="1">The sequence shown here is derived from an EMBL/GenBank/DDBJ whole genome shotgun (WGS) entry which is preliminary data.</text>
</comment>
<name>A0A9X4BGK5_9GAMM</name>
<dbReference type="GO" id="GO:0004519">
    <property type="term" value="F:endonuclease activity"/>
    <property type="evidence" value="ECO:0007669"/>
    <property type="project" value="UniProtKB-KW"/>
</dbReference>
<keyword evidence="1" id="KW-0255">Endonuclease</keyword>
<gene>
    <name evidence="1" type="ORF">OD750_010205</name>
</gene>
<keyword evidence="2" id="KW-1185">Reference proteome</keyword>
<accession>A0A9X4BGK5</accession>